<evidence type="ECO:0000313" key="2">
    <source>
        <dbReference type="Proteomes" id="UP000046393"/>
    </source>
</evidence>
<protein>
    <submittedName>
        <fullName evidence="3">Integrase_H2C2 domain-containing protein</fullName>
    </submittedName>
</protein>
<keyword evidence="2" id="KW-1185">Reference proteome</keyword>
<dbReference type="InterPro" id="IPR036397">
    <property type="entry name" value="RNaseH_sf"/>
</dbReference>
<dbReference type="WBParaSite" id="SMUV_0000821301-mRNA-1">
    <property type="protein sequence ID" value="SMUV_0000821301-mRNA-1"/>
    <property type="gene ID" value="SMUV_0000821301"/>
</dbReference>
<dbReference type="GO" id="GO:0003676">
    <property type="term" value="F:nucleic acid binding"/>
    <property type="evidence" value="ECO:0007669"/>
    <property type="project" value="InterPro"/>
</dbReference>
<name>A0A0N5ATP8_9BILA</name>
<dbReference type="Pfam" id="PF17921">
    <property type="entry name" value="Integrase_H2C2"/>
    <property type="match status" value="1"/>
</dbReference>
<dbReference type="Gene3D" id="1.10.340.70">
    <property type="match status" value="1"/>
</dbReference>
<organism evidence="2 3">
    <name type="scientific">Syphacia muris</name>
    <dbReference type="NCBI Taxonomy" id="451379"/>
    <lineage>
        <taxon>Eukaryota</taxon>
        <taxon>Metazoa</taxon>
        <taxon>Ecdysozoa</taxon>
        <taxon>Nematoda</taxon>
        <taxon>Chromadorea</taxon>
        <taxon>Rhabditida</taxon>
        <taxon>Spirurina</taxon>
        <taxon>Oxyuridomorpha</taxon>
        <taxon>Oxyuroidea</taxon>
        <taxon>Oxyuridae</taxon>
        <taxon>Syphacia</taxon>
    </lineage>
</organism>
<dbReference type="STRING" id="451379.A0A0N5ATP8"/>
<proteinExistence type="predicted"/>
<evidence type="ECO:0000259" key="1">
    <source>
        <dbReference type="Pfam" id="PF17921"/>
    </source>
</evidence>
<dbReference type="AlphaFoldDB" id="A0A0N5ATP8"/>
<dbReference type="InterPro" id="IPR041588">
    <property type="entry name" value="Integrase_H2C2"/>
</dbReference>
<sequence length="161" mass="18576">MSGRFGLQRSQDRLIYLPRKHPIVTLLIRKAYGVCGHFGKAYTLAEFRTHYCIDKSRSYVKQILKNCRKCNRLGSKQFTSPPMPENRMSTAAAFQNTTLDYASPFQIKETTGQRIKKWIYLFTCLATRAVHLEIVPDLSEKSFILAFKKFAARRGKPISCF</sequence>
<dbReference type="PANTHER" id="PTHR47331">
    <property type="entry name" value="PHD-TYPE DOMAIN-CONTAINING PROTEIN"/>
    <property type="match status" value="1"/>
</dbReference>
<dbReference type="Gene3D" id="3.30.420.10">
    <property type="entry name" value="Ribonuclease H-like superfamily/Ribonuclease H"/>
    <property type="match status" value="1"/>
</dbReference>
<dbReference type="Proteomes" id="UP000046393">
    <property type="component" value="Unplaced"/>
</dbReference>
<accession>A0A0N5ATP8</accession>
<evidence type="ECO:0000313" key="3">
    <source>
        <dbReference type="WBParaSite" id="SMUV_0000821301-mRNA-1"/>
    </source>
</evidence>
<feature type="domain" description="Integrase zinc-binding" evidence="1">
    <location>
        <begin position="25"/>
        <end position="72"/>
    </location>
</feature>
<reference evidence="3" key="1">
    <citation type="submission" date="2017-02" db="UniProtKB">
        <authorList>
            <consortium name="WormBaseParasite"/>
        </authorList>
    </citation>
    <scope>IDENTIFICATION</scope>
</reference>